<dbReference type="AlphaFoldDB" id="A0A9P9IGY3"/>
<name>A0A9P9IGY3_9HYPO</name>
<dbReference type="GO" id="GO:0001228">
    <property type="term" value="F:DNA-binding transcription activator activity, RNA polymerase II-specific"/>
    <property type="evidence" value="ECO:0007669"/>
    <property type="project" value="TreeGrafter"/>
</dbReference>
<accession>A0A9P9IGY3</accession>
<sequence>MKRFGYRKSRTGCLRCKQRRVKSDSGSSCISCVQLMHHYTAIAHRTLLTPCSHACAALQHAVPQEAFIYPSLLHQILAFSALNLAYIHPNKRQQYLIQASQHQSMAVSGTRELLAEPVAPDSCHALYASSIFLMISGYGIFPSCENGNPNFEPIGGLVDIFVLVGGMSVILESYDTQLRQGPLRGLFRDCACPLPQVKEQIHDMAAKLATLIPLLEETSELHQDERKTLVEAAILLMDVIESAKHTKQTLATPEIRAVFSWPARLSTAYLTLTRQHHPLAMVVLSFFCVLLNAREDNYWFLHGWAAILLKSIARIVVDSPWKEMIQWPIDTVGDVNVEV</sequence>
<protein>
    <recommendedName>
        <fullName evidence="3">Zn(2)-C6 fungal-type domain-containing protein</fullName>
    </recommendedName>
</protein>
<dbReference type="InterPro" id="IPR053157">
    <property type="entry name" value="Sterol_Uptake_Regulator"/>
</dbReference>
<dbReference type="EMBL" id="JAGMUV010000024">
    <property type="protein sequence ID" value="KAH7121578.1"/>
    <property type="molecule type" value="Genomic_DNA"/>
</dbReference>
<dbReference type="PANTHER" id="PTHR47784">
    <property type="entry name" value="STEROL UPTAKE CONTROL PROTEIN 2"/>
    <property type="match status" value="1"/>
</dbReference>
<comment type="caution">
    <text evidence="1">The sequence shown here is derived from an EMBL/GenBank/DDBJ whole genome shotgun (WGS) entry which is preliminary data.</text>
</comment>
<reference evidence="1" key="1">
    <citation type="journal article" date="2021" name="Nat. Commun.">
        <title>Genetic determinants of endophytism in the Arabidopsis root mycobiome.</title>
        <authorList>
            <person name="Mesny F."/>
            <person name="Miyauchi S."/>
            <person name="Thiergart T."/>
            <person name="Pickel B."/>
            <person name="Atanasova L."/>
            <person name="Karlsson M."/>
            <person name="Huettel B."/>
            <person name="Barry K.W."/>
            <person name="Haridas S."/>
            <person name="Chen C."/>
            <person name="Bauer D."/>
            <person name="Andreopoulos W."/>
            <person name="Pangilinan J."/>
            <person name="LaButti K."/>
            <person name="Riley R."/>
            <person name="Lipzen A."/>
            <person name="Clum A."/>
            <person name="Drula E."/>
            <person name="Henrissat B."/>
            <person name="Kohler A."/>
            <person name="Grigoriev I.V."/>
            <person name="Martin F.M."/>
            <person name="Hacquard S."/>
        </authorList>
    </citation>
    <scope>NUCLEOTIDE SEQUENCE</scope>
    <source>
        <strain evidence="1">MPI-CAGE-AT-0147</strain>
    </source>
</reference>
<evidence type="ECO:0008006" key="3">
    <source>
        <dbReference type="Google" id="ProtNLM"/>
    </source>
</evidence>
<dbReference type="OrthoDB" id="3546279at2759"/>
<evidence type="ECO:0000313" key="1">
    <source>
        <dbReference type="EMBL" id="KAH7121578.1"/>
    </source>
</evidence>
<evidence type="ECO:0000313" key="2">
    <source>
        <dbReference type="Proteomes" id="UP000738349"/>
    </source>
</evidence>
<organism evidence="1 2">
    <name type="scientific">Dactylonectria macrodidyma</name>
    <dbReference type="NCBI Taxonomy" id="307937"/>
    <lineage>
        <taxon>Eukaryota</taxon>
        <taxon>Fungi</taxon>
        <taxon>Dikarya</taxon>
        <taxon>Ascomycota</taxon>
        <taxon>Pezizomycotina</taxon>
        <taxon>Sordariomycetes</taxon>
        <taxon>Hypocreomycetidae</taxon>
        <taxon>Hypocreales</taxon>
        <taxon>Nectriaceae</taxon>
        <taxon>Dactylonectria</taxon>
    </lineage>
</organism>
<proteinExistence type="predicted"/>
<dbReference type="PANTHER" id="PTHR47784:SF5">
    <property type="entry name" value="STEROL UPTAKE CONTROL PROTEIN 2"/>
    <property type="match status" value="1"/>
</dbReference>
<gene>
    <name evidence="1" type="ORF">EDB81DRAFT_700484</name>
</gene>
<keyword evidence="2" id="KW-1185">Reference proteome</keyword>
<dbReference type="Proteomes" id="UP000738349">
    <property type="component" value="Unassembled WGS sequence"/>
</dbReference>